<feature type="binding site" description="axial binding residue" evidence="1">
    <location>
        <position position="416"/>
    </location>
    <ligand>
        <name>heme</name>
        <dbReference type="ChEBI" id="CHEBI:30413"/>
    </ligand>
    <ligandPart>
        <name>Fe</name>
        <dbReference type="ChEBI" id="CHEBI:18248"/>
    </ligandPart>
</feature>
<proteinExistence type="predicted"/>
<dbReference type="Proteomes" id="UP000789572">
    <property type="component" value="Unassembled WGS sequence"/>
</dbReference>
<dbReference type="Gene3D" id="1.10.630.10">
    <property type="entry name" value="Cytochrome P450"/>
    <property type="match status" value="1"/>
</dbReference>
<dbReference type="InterPro" id="IPR001128">
    <property type="entry name" value="Cyt_P450"/>
</dbReference>
<dbReference type="GO" id="GO:0020037">
    <property type="term" value="F:heme binding"/>
    <property type="evidence" value="ECO:0007669"/>
    <property type="project" value="InterPro"/>
</dbReference>
<evidence type="ECO:0000313" key="4">
    <source>
        <dbReference type="Proteomes" id="UP000789572"/>
    </source>
</evidence>
<sequence length="474" mass="54472">MHKKYGDVFEFYIFKKRIIMLNRADLAENNVLKQSIKSNYFVRALSRSQGWRELGLTERGIVLNAKFKTWSLNRRFLSHCLGATKYIREIFNVAHNRFLEAEQYLKKVDDNTPLEFSKWFHCLTVDTKIEITTGEKTYALAAYANSLLPPHLQKPVPESSIQSYSEFISSLLYRTSVGRYFTRTPAFLRHHVPGFKHIAERMKKKVAWLDEEVKKLVRKKKELIASMDDKEELKMDLLTLMLTTNTERDTNKVKAREFEEPLDESEIASILIEVFSGGVGTITTALCFTVYYICKHPAVKSRLVSEIDATLSADDNTLTYDSLTTLFPYTSAVMKEAARILTIVPLAVQIASEDDEVAGYKWRAGTTIGVNIGVIHKHEAHWKDPETFRPERFLDEGGDEIQPRTFLPFGGTVRVCPGRVVADKLMKTFLILLFSKFEVELCEPDKELEYAYTLANNCKELKVYLKARITEQNV</sequence>
<reference evidence="3" key="1">
    <citation type="submission" date="2021-06" db="EMBL/GenBank/DDBJ databases">
        <authorList>
            <person name="Kallberg Y."/>
            <person name="Tangrot J."/>
            <person name="Rosling A."/>
        </authorList>
    </citation>
    <scope>NUCLEOTIDE SEQUENCE</scope>
    <source>
        <strain evidence="3">IA702</strain>
    </source>
</reference>
<dbReference type="EMBL" id="CAJVPJ010001743">
    <property type="protein sequence ID" value="CAG8602285.1"/>
    <property type="molecule type" value="Genomic_DNA"/>
</dbReference>
<dbReference type="OrthoDB" id="1470350at2759"/>
<name>A0A9N9GDE4_9GLOM</name>
<dbReference type="PANTHER" id="PTHR24301:SF11">
    <property type="entry name" value="CYTOCHROME P450"/>
    <property type="match status" value="1"/>
</dbReference>
<keyword evidence="1" id="KW-0408">Iron</keyword>
<dbReference type="PANTHER" id="PTHR24301">
    <property type="entry name" value="THROMBOXANE-A SYNTHASE"/>
    <property type="match status" value="1"/>
</dbReference>
<keyword evidence="1" id="KW-0479">Metal-binding</keyword>
<keyword evidence="2" id="KW-0175">Coiled coil</keyword>
<protein>
    <submittedName>
        <fullName evidence="3">8897_t:CDS:1</fullName>
    </submittedName>
</protein>
<evidence type="ECO:0000313" key="3">
    <source>
        <dbReference type="EMBL" id="CAG8602285.1"/>
    </source>
</evidence>
<comment type="caution">
    <text evidence="3">The sequence shown here is derived from an EMBL/GenBank/DDBJ whole genome shotgun (WGS) entry which is preliminary data.</text>
</comment>
<dbReference type="CDD" id="cd00302">
    <property type="entry name" value="cytochrome_P450"/>
    <property type="match status" value="1"/>
</dbReference>
<dbReference type="Pfam" id="PF00067">
    <property type="entry name" value="p450"/>
    <property type="match status" value="1"/>
</dbReference>
<dbReference type="PRINTS" id="PR00463">
    <property type="entry name" value="EP450I"/>
</dbReference>
<dbReference type="GO" id="GO:0004497">
    <property type="term" value="F:monooxygenase activity"/>
    <property type="evidence" value="ECO:0007669"/>
    <property type="project" value="InterPro"/>
</dbReference>
<comment type="cofactor">
    <cofactor evidence="1">
        <name>heme</name>
        <dbReference type="ChEBI" id="CHEBI:30413"/>
    </cofactor>
</comment>
<accession>A0A9N9GDE4</accession>
<keyword evidence="4" id="KW-1185">Reference proteome</keyword>
<dbReference type="AlphaFoldDB" id="A0A9N9GDE4"/>
<evidence type="ECO:0000256" key="1">
    <source>
        <dbReference type="PIRSR" id="PIRSR602401-1"/>
    </source>
</evidence>
<gene>
    <name evidence="3" type="ORF">POCULU_LOCUS7528</name>
</gene>
<organism evidence="3 4">
    <name type="scientific">Paraglomus occultum</name>
    <dbReference type="NCBI Taxonomy" id="144539"/>
    <lineage>
        <taxon>Eukaryota</taxon>
        <taxon>Fungi</taxon>
        <taxon>Fungi incertae sedis</taxon>
        <taxon>Mucoromycota</taxon>
        <taxon>Glomeromycotina</taxon>
        <taxon>Glomeromycetes</taxon>
        <taxon>Paraglomerales</taxon>
        <taxon>Paraglomeraceae</taxon>
        <taxon>Paraglomus</taxon>
    </lineage>
</organism>
<feature type="coiled-coil region" evidence="2">
    <location>
        <begin position="199"/>
        <end position="233"/>
    </location>
</feature>
<evidence type="ECO:0000256" key="2">
    <source>
        <dbReference type="SAM" id="Coils"/>
    </source>
</evidence>
<dbReference type="InterPro" id="IPR002401">
    <property type="entry name" value="Cyt_P450_E_grp-I"/>
</dbReference>
<dbReference type="GO" id="GO:0005506">
    <property type="term" value="F:iron ion binding"/>
    <property type="evidence" value="ECO:0007669"/>
    <property type="project" value="InterPro"/>
</dbReference>
<keyword evidence="1" id="KW-0349">Heme</keyword>
<dbReference type="SUPFAM" id="SSF48264">
    <property type="entry name" value="Cytochrome P450"/>
    <property type="match status" value="1"/>
</dbReference>
<dbReference type="GO" id="GO:0016705">
    <property type="term" value="F:oxidoreductase activity, acting on paired donors, with incorporation or reduction of molecular oxygen"/>
    <property type="evidence" value="ECO:0007669"/>
    <property type="project" value="InterPro"/>
</dbReference>
<dbReference type="InterPro" id="IPR036396">
    <property type="entry name" value="Cyt_P450_sf"/>
</dbReference>